<gene>
    <name evidence="16" type="ORF">SteCoe_419</name>
</gene>
<dbReference type="InterPro" id="IPR007886">
    <property type="entry name" value="AlaDH/PNT_N"/>
</dbReference>
<dbReference type="SUPFAM" id="SSF51735">
    <property type="entry name" value="NAD(P)-binding Rossmann-fold domains"/>
    <property type="match status" value="1"/>
</dbReference>
<feature type="transmembrane region" description="Helical" evidence="13">
    <location>
        <begin position="58"/>
        <end position="78"/>
    </location>
</feature>
<dbReference type="CDD" id="cd05304">
    <property type="entry name" value="Rubrum_tdh"/>
    <property type="match status" value="1"/>
</dbReference>
<keyword evidence="8" id="KW-1278">Translocase</keyword>
<dbReference type="InterPro" id="IPR026255">
    <property type="entry name" value="NADP_transhyd_a"/>
</dbReference>
<dbReference type="EMBL" id="MPUH01000004">
    <property type="protein sequence ID" value="OMJ96037.1"/>
    <property type="molecule type" value="Genomic_DNA"/>
</dbReference>
<feature type="transmembrane region" description="Helical" evidence="13">
    <location>
        <begin position="180"/>
        <end position="198"/>
    </location>
</feature>
<dbReference type="InterPro" id="IPR024605">
    <property type="entry name" value="NADP_transhyd_a_C"/>
</dbReference>
<keyword evidence="7" id="KW-0521">NADP</keyword>
<feature type="domain" description="Alanine dehydrogenase/pyridine nucleotide transhydrogenase NAD(H)-binding" evidence="14">
    <location>
        <begin position="663"/>
        <end position="828"/>
    </location>
</feature>
<evidence type="ECO:0000256" key="13">
    <source>
        <dbReference type="SAM" id="Phobius"/>
    </source>
</evidence>
<evidence type="ECO:0000256" key="2">
    <source>
        <dbReference type="ARBA" id="ARBA00012943"/>
    </source>
</evidence>
<dbReference type="InterPro" id="IPR034300">
    <property type="entry name" value="PNTB-like"/>
</dbReference>
<evidence type="ECO:0000256" key="5">
    <source>
        <dbReference type="ARBA" id="ARBA00022692"/>
    </source>
</evidence>
<dbReference type="Gene3D" id="3.40.50.1220">
    <property type="entry name" value="TPP-binding domain"/>
    <property type="match status" value="1"/>
</dbReference>
<dbReference type="Pfam" id="PF05222">
    <property type="entry name" value="AlaDh_PNT_N"/>
    <property type="match status" value="1"/>
</dbReference>
<feature type="transmembrane region" description="Helical" evidence="13">
    <location>
        <begin position="6"/>
        <end position="25"/>
    </location>
</feature>
<dbReference type="SMART" id="SM01003">
    <property type="entry name" value="AlaDh_PNT_N"/>
    <property type="match status" value="1"/>
</dbReference>
<keyword evidence="5 13" id="KW-0812">Transmembrane</keyword>
<dbReference type="GO" id="GO:0050661">
    <property type="term" value="F:NADP binding"/>
    <property type="evidence" value="ECO:0007669"/>
    <property type="project" value="TreeGrafter"/>
</dbReference>
<evidence type="ECO:0000256" key="12">
    <source>
        <dbReference type="ARBA" id="ARBA00048202"/>
    </source>
</evidence>
<evidence type="ECO:0000256" key="1">
    <source>
        <dbReference type="ARBA" id="ARBA00004429"/>
    </source>
</evidence>
<evidence type="ECO:0000313" key="16">
    <source>
        <dbReference type="EMBL" id="OMJ96037.1"/>
    </source>
</evidence>
<keyword evidence="9 13" id="KW-1133">Transmembrane helix</keyword>
<dbReference type="InterPro" id="IPR007698">
    <property type="entry name" value="AlaDH/PNT_NAD(H)-bd"/>
</dbReference>
<feature type="transmembrane region" description="Helical" evidence="13">
    <location>
        <begin position="90"/>
        <end position="111"/>
    </location>
</feature>
<dbReference type="NCBIfam" id="NF006942">
    <property type="entry name" value="PRK09424.1"/>
    <property type="match status" value="1"/>
</dbReference>
<evidence type="ECO:0000256" key="3">
    <source>
        <dbReference type="ARBA" id="ARBA00022475"/>
    </source>
</evidence>
<evidence type="ECO:0000256" key="9">
    <source>
        <dbReference type="ARBA" id="ARBA00022989"/>
    </source>
</evidence>
<protein>
    <recommendedName>
        <fullName evidence="2">proton-translocating NAD(P)(+) transhydrogenase</fullName>
        <ecNumber evidence="2">7.1.1.1</ecNumber>
    </recommendedName>
</protein>
<evidence type="ECO:0000313" key="17">
    <source>
        <dbReference type="Proteomes" id="UP000187209"/>
    </source>
</evidence>
<keyword evidence="17" id="KW-1185">Reference proteome</keyword>
<evidence type="ECO:0000259" key="14">
    <source>
        <dbReference type="SMART" id="SM01002"/>
    </source>
</evidence>
<dbReference type="GO" id="GO:0005886">
    <property type="term" value="C:plasma membrane"/>
    <property type="evidence" value="ECO:0007669"/>
    <property type="project" value="UniProtKB-SubCell"/>
</dbReference>
<keyword evidence="4" id="KW-0997">Cell inner membrane</keyword>
<organism evidence="16 17">
    <name type="scientific">Stentor coeruleus</name>
    <dbReference type="NCBI Taxonomy" id="5963"/>
    <lineage>
        <taxon>Eukaryota</taxon>
        <taxon>Sar</taxon>
        <taxon>Alveolata</taxon>
        <taxon>Ciliophora</taxon>
        <taxon>Postciliodesmatophora</taxon>
        <taxon>Heterotrichea</taxon>
        <taxon>Heterotrichida</taxon>
        <taxon>Stentoridae</taxon>
        <taxon>Stentor</taxon>
    </lineage>
</organism>
<keyword evidence="3" id="KW-1003">Cell membrane</keyword>
<dbReference type="PANTHER" id="PTHR10160">
    <property type="entry name" value="NAD(P) TRANSHYDROGENASE"/>
    <property type="match status" value="1"/>
</dbReference>
<dbReference type="GO" id="GO:0008750">
    <property type="term" value="F:proton-translocating NAD(P)+ transhydrogenase activity"/>
    <property type="evidence" value="ECO:0007669"/>
    <property type="project" value="UniProtKB-EC"/>
</dbReference>
<evidence type="ECO:0000256" key="7">
    <source>
        <dbReference type="ARBA" id="ARBA00022857"/>
    </source>
</evidence>
<dbReference type="Proteomes" id="UP000187209">
    <property type="component" value="Unassembled WGS sequence"/>
</dbReference>
<dbReference type="PANTHER" id="PTHR10160:SF19">
    <property type="entry name" value="PROTON-TRANSLOCATING NAD(P)(+) TRANSHYDROGENASE"/>
    <property type="match status" value="1"/>
</dbReference>
<comment type="caution">
    <text evidence="16">The sequence shown here is derived from an EMBL/GenBank/DDBJ whole genome shotgun (WGS) entry which is preliminary data.</text>
</comment>
<name>A0A1R2D445_9CILI</name>
<evidence type="ECO:0000256" key="6">
    <source>
        <dbReference type="ARBA" id="ARBA00022741"/>
    </source>
</evidence>
<dbReference type="Pfam" id="PF02233">
    <property type="entry name" value="PNTB"/>
    <property type="match status" value="1"/>
</dbReference>
<dbReference type="AlphaFoldDB" id="A0A1R2D445"/>
<dbReference type="Gene3D" id="3.40.50.720">
    <property type="entry name" value="NAD(P)-binding Rossmann-like Domain"/>
    <property type="match status" value="2"/>
</dbReference>
<dbReference type="NCBIfam" id="TIGR00561">
    <property type="entry name" value="pntA"/>
    <property type="match status" value="1"/>
</dbReference>
<dbReference type="OrthoDB" id="293646at2759"/>
<dbReference type="SMART" id="SM01002">
    <property type="entry name" value="AlaDh_PNT_C"/>
    <property type="match status" value="1"/>
</dbReference>
<dbReference type="InterPro" id="IPR029035">
    <property type="entry name" value="DHS-like_NAD/FAD-binding_dom"/>
</dbReference>
<accession>A0A1R2D445</accession>
<dbReference type="Pfam" id="PF12769">
    <property type="entry name" value="PNTB_4TM"/>
    <property type="match status" value="1"/>
</dbReference>
<dbReference type="Pfam" id="PF01262">
    <property type="entry name" value="AlaDh_PNT_C"/>
    <property type="match status" value="1"/>
</dbReference>
<reference evidence="16 17" key="1">
    <citation type="submission" date="2016-11" db="EMBL/GenBank/DDBJ databases">
        <title>The macronuclear genome of Stentor coeruleus: a giant cell with tiny introns.</title>
        <authorList>
            <person name="Slabodnick M."/>
            <person name="Ruby J.G."/>
            <person name="Reiff S.B."/>
            <person name="Swart E.C."/>
            <person name="Gosai S."/>
            <person name="Prabakaran S."/>
            <person name="Witkowska E."/>
            <person name="Larue G.E."/>
            <person name="Fisher S."/>
            <person name="Freeman R.M."/>
            <person name="Gunawardena J."/>
            <person name="Chu W."/>
            <person name="Stover N.A."/>
            <person name="Gregory B.D."/>
            <person name="Nowacki M."/>
            <person name="Derisi J."/>
            <person name="Roy S.W."/>
            <person name="Marshall W.F."/>
            <person name="Sood P."/>
        </authorList>
    </citation>
    <scope>NUCLEOTIDE SEQUENCE [LARGE SCALE GENOMIC DNA]</scope>
    <source>
        <strain evidence="16">WM001</strain>
    </source>
</reference>
<feature type="transmembrane region" description="Helical" evidence="13">
    <location>
        <begin position="257"/>
        <end position="278"/>
    </location>
</feature>
<dbReference type="SUPFAM" id="SSF52283">
    <property type="entry name" value="Formate/glycerate dehydrogenase catalytic domain-like"/>
    <property type="match status" value="1"/>
</dbReference>
<comment type="catalytic activity">
    <reaction evidence="12">
        <text>NAD(+) + NADPH + H(+)(in) = NADH + NADP(+) + H(+)(out)</text>
        <dbReference type="Rhea" id="RHEA:47992"/>
        <dbReference type="ChEBI" id="CHEBI:15378"/>
        <dbReference type="ChEBI" id="CHEBI:57540"/>
        <dbReference type="ChEBI" id="CHEBI:57783"/>
        <dbReference type="ChEBI" id="CHEBI:57945"/>
        <dbReference type="ChEBI" id="CHEBI:58349"/>
        <dbReference type="EC" id="7.1.1.1"/>
    </reaction>
</comment>
<evidence type="ECO:0000256" key="11">
    <source>
        <dbReference type="ARBA" id="ARBA00023136"/>
    </source>
</evidence>
<proteinExistence type="predicted"/>
<dbReference type="GO" id="GO:0006740">
    <property type="term" value="P:NADPH regeneration"/>
    <property type="evidence" value="ECO:0007669"/>
    <property type="project" value="TreeGrafter"/>
</dbReference>
<evidence type="ECO:0000256" key="4">
    <source>
        <dbReference type="ARBA" id="ARBA00022519"/>
    </source>
</evidence>
<dbReference type="SUPFAM" id="SSF52467">
    <property type="entry name" value="DHS-like NAD/FAD-binding domain"/>
    <property type="match status" value="1"/>
</dbReference>
<dbReference type="EC" id="7.1.1.1" evidence="2"/>
<comment type="subcellular location">
    <subcellularLocation>
        <location evidence="1">Cell inner membrane</location>
        <topology evidence="1">Multi-pass membrane protein</topology>
    </subcellularLocation>
</comment>
<feature type="transmembrane region" description="Helical" evidence="13">
    <location>
        <begin position="951"/>
        <end position="970"/>
    </location>
</feature>
<evidence type="ECO:0000259" key="15">
    <source>
        <dbReference type="SMART" id="SM01003"/>
    </source>
</evidence>
<dbReference type="InterPro" id="IPR036291">
    <property type="entry name" value="NAD(P)-bd_dom_sf"/>
</dbReference>
<evidence type="ECO:0000256" key="8">
    <source>
        <dbReference type="ARBA" id="ARBA00022967"/>
    </source>
</evidence>
<sequence>MDAKAFTTGSYIVCSVLFILSLGGLSSPETSKRGNWFGIIAMLLSIVASIFDDKFDENWIFFIPAILIGGIIGTIMALRVQMISMPQMVAALHSFVGLAATIVAFANFFSINGKPDTEKTDANGQTTVVKADKLDIIEQIETVVGIFIGAITFTGSVVACGKLMECIRSDPLILCGPLRHLWNVLMITACIVLGVMFGKEEDLMMQFYYLLSLAIISGILGCHLIMAIGGADMPVVISMLNSYSGWATAASGFLLKNWLLIVTGALVGSSGAILSYIMCKAMNRSFVSVISGGFGISYEVDTTKKSDREPEKIDLNHTLDLIRKSSNIIMTPGYGMAVARCQHIVAEFTSLLVKSGRKVRFCIHPVAGRLPGHMNVLLAEADVDYKLVKEMEEINPHFKETDLVFVIGANDTVNPDAIDNPKCSIAGMPVCHVWEGKNVIVFKRGTGTGYSKVENPLFVKPNTKMYYGDAAKSISEIVNGVKNSDLGTGKASVAEEENQVEQVIADLLKDIPNPHMTIGILKETAHLEKRVAMTPSMVPKFRKLGFTVRVQQGAGKDANFSDEMYEQYGAEVVKRSKVWKSDIILKVRKTENDESKYLKYPKLVVSYVNPSMYDEWLIETASNNPNLTYLAMDQVPRISRSQKLDSLSSMANIGGYRAVMEAFQVFQKCPKPMITAAGKMPPAQVLVMGAGVAGLAAIGYCKNLGCLVFAMDTRSAAKGDAESMGAKFLEVAIKEEGATAAGYSKAMSDEYVKAQRELTKRTAKAVDIIITTALIPGRKAPILIDDELISLMKPGSVIVDMAAEMGGNCTKTQKDEIVVTDNGVSIIGFTDLTSRMAPQASELYANNLYNLLVDMGGAEHFKIDPKDEVVGAMMVISGGQKTWYSRPPPPAPPAQAGPIQTSISVKPIGTSGPSCYSKFDFLVISLILIIIFVGISYAIGTDSEGVEFMNLLMVFVMAIFIGYMVIWNVTPALHTPLMSVTNAISGIIVIGAMLLLGKYNENWEYDEYSILALLSVFFASINIFGGFLVTYRMLIMFKTSIPSAH</sequence>
<feature type="transmembrane region" description="Helical" evidence="13">
    <location>
        <begin position="34"/>
        <end position="52"/>
    </location>
</feature>
<feature type="transmembrane region" description="Helical" evidence="13">
    <location>
        <begin position="1008"/>
        <end position="1031"/>
    </location>
</feature>
<feature type="domain" description="Alanine dehydrogenase/pyridine nucleotide transhydrogenase N-terminal" evidence="15">
    <location>
        <begin position="519"/>
        <end position="654"/>
    </location>
</feature>
<feature type="transmembrane region" description="Helical" evidence="13">
    <location>
        <begin position="921"/>
        <end position="939"/>
    </location>
</feature>
<keyword evidence="6" id="KW-0547">Nucleotide-binding</keyword>
<feature type="transmembrane region" description="Helical" evidence="13">
    <location>
        <begin position="210"/>
        <end position="237"/>
    </location>
</feature>
<evidence type="ECO:0000256" key="10">
    <source>
        <dbReference type="ARBA" id="ARBA00023027"/>
    </source>
</evidence>
<feature type="transmembrane region" description="Helical" evidence="13">
    <location>
        <begin position="977"/>
        <end position="996"/>
    </location>
</feature>
<keyword evidence="11 13" id="KW-0472">Membrane</keyword>
<keyword evidence="10" id="KW-0520">NAD</keyword>